<dbReference type="KEGG" id="lbc:LACBIDRAFT_304264"/>
<dbReference type="RefSeq" id="XP_001884694.1">
    <property type="nucleotide sequence ID" value="XM_001884659.1"/>
</dbReference>
<organism evidence="2">
    <name type="scientific">Laccaria bicolor (strain S238N-H82 / ATCC MYA-4686)</name>
    <name type="common">Bicoloured deceiver</name>
    <name type="synonym">Laccaria laccata var. bicolor</name>
    <dbReference type="NCBI Taxonomy" id="486041"/>
    <lineage>
        <taxon>Eukaryota</taxon>
        <taxon>Fungi</taxon>
        <taxon>Dikarya</taxon>
        <taxon>Basidiomycota</taxon>
        <taxon>Agaricomycotina</taxon>
        <taxon>Agaricomycetes</taxon>
        <taxon>Agaricomycetidae</taxon>
        <taxon>Agaricales</taxon>
        <taxon>Agaricineae</taxon>
        <taxon>Hydnangiaceae</taxon>
        <taxon>Laccaria</taxon>
    </lineage>
</organism>
<evidence type="ECO:0000313" key="2">
    <source>
        <dbReference type="Proteomes" id="UP000001194"/>
    </source>
</evidence>
<gene>
    <name evidence="1" type="ORF">LACBIDRAFT_304264</name>
</gene>
<dbReference type="STRING" id="486041.B0DL90"/>
<sequence length="202" mass="23470">MCINSCVGFTRPFSKDIVCPTCGESRYEEIRNAEILRKQFHTIPLAPQLQALWRSPESAAHLKYHQEYTAKILHELEANGGERISPYRDFFDRVDYLQLHIDGKIAQGDMVLLLSMDGAQLYWNKASECWIYIWIILDHSPNFRYKKRHVLPGGFIPGPDKSKNLDSFMFPGLYHLSALQKEGLQIWDQEREKEKSTRPNVA</sequence>
<protein>
    <submittedName>
        <fullName evidence="1">Predicted protein</fullName>
    </submittedName>
</protein>
<evidence type="ECO:0000313" key="1">
    <source>
        <dbReference type="EMBL" id="EDR04522.1"/>
    </source>
</evidence>
<proteinExistence type="predicted"/>
<dbReference type="EMBL" id="DS547117">
    <property type="protein sequence ID" value="EDR04522.1"/>
    <property type="molecule type" value="Genomic_DNA"/>
</dbReference>
<dbReference type="Proteomes" id="UP000001194">
    <property type="component" value="Unassembled WGS sequence"/>
</dbReference>
<name>B0DL90_LACBS</name>
<dbReference type="HOGENOM" id="CLU_007337_1_2_1"/>
<dbReference type="OrthoDB" id="3261594at2759"/>
<reference evidence="1 2" key="1">
    <citation type="journal article" date="2008" name="Nature">
        <title>The genome of Laccaria bicolor provides insights into mycorrhizal symbiosis.</title>
        <authorList>
            <person name="Martin F."/>
            <person name="Aerts A."/>
            <person name="Ahren D."/>
            <person name="Brun A."/>
            <person name="Danchin E.G.J."/>
            <person name="Duchaussoy F."/>
            <person name="Gibon J."/>
            <person name="Kohler A."/>
            <person name="Lindquist E."/>
            <person name="Pereda V."/>
            <person name="Salamov A."/>
            <person name="Shapiro H.J."/>
            <person name="Wuyts J."/>
            <person name="Blaudez D."/>
            <person name="Buee M."/>
            <person name="Brokstein P."/>
            <person name="Canbaeck B."/>
            <person name="Cohen D."/>
            <person name="Courty P.E."/>
            <person name="Coutinho P.M."/>
            <person name="Delaruelle C."/>
            <person name="Detter J.C."/>
            <person name="Deveau A."/>
            <person name="DiFazio S."/>
            <person name="Duplessis S."/>
            <person name="Fraissinet-Tachet L."/>
            <person name="Lucic E."/>
            <person name="Frey-Klett P."/>
            <person name="Fourrey C."/>
            <person name="Feussner I."/>
            <person name="Gay G."/>
            <person name="Grimwood J."/>
            <person name="Hoegger P.J."/>
            <person name="Jain P."/>
            <person name="Kilaru S."/>
            <person name="Labbe J."/>
            <person name="Lin Y.C."/>
            <person name="Legue V."/>
            <person name="Le Tacon F."/>
            <person name="Marmeisse R."/>
            <person name="Melayah D."/>
            <person name="Montanini B."/>
            <person name="Muratet M."/>
            <person name="Nehls U."/>
            <person name="Niculita-Hirzel H."/>
            <person name="Oudot-Le Secq M.P."/>
            <person name="Peter M."/>
            <person name="Quesneville H."/>
            <person name="Rajashekar B."/>
            <person name="Reich M."/>
            <person name="Rouhier N."/>
            <person name="Schmutz J."/>
            <person name="Yin T."/>
            <person name="Chalot M."/>
            <person name="Henrissat B."/>
            <person name="Kuees U."/>
            <person name="Lucas S."/>
            <person name="Van de Peer Y."/>
            <person name="Podila G.K."/>
            <person name="Polle A."/>
            <person name="Pukkila P.J."/>
            <person name="Richardson P.M."/>
            <person name="Rouze P."/>
            <person name="Sanders I.R."/>
            <person name="Stajich J.E."/>
            <person name="Tunlid A."/>
            <person name="Tuskan G."/>
            <person name="Grigoriev I.V."/>
        </authorList>
    </citation>
    <scope>NUCLEOTIDE SEQUENCE [LARGE SCALE GENOMIC DNA]</scope>
    <source>
        <strain evidence="2">S238N-H82 / ATCC MYA-4686</strain>
    </source>
</reference>
<dbReference type="AlphaFoldDB" id="B0DL90"/>
<dbReference type="GeneID" id="6080467"/>
<dbReference type="InParanoid" id="B0DL90"/>
<keyword evidence="2" id="KW-1185">Reference proteome</keyword>
<accession>B0DL90</accession>